<dbReference type="SMART" id="SM00667">
    <property type="entry name" value="LisH"/>
    <property type="match status" value="1"/>
</dbReference>
<proteinExistence type="predicted"/>
<dbReference type="Proteomes" id="UP000274429">
    <property type="component" value="Unassembled WGS sequence"/>
</dbReference>
<dbReference type="WBParaSite" id="TTAC_0000740001-mRNA-1">
    <property type="protein sequence ID" value="TTAC_0000740001-mRNA-1"/>
    <property type="gene ID" value="TTAC_0000740001"/>
</dbReference>
<evidence type="ECO:0000313" key="3">
    <source>
        <dbReference type="EMBL" id="VDM31758.1"/>
    </source>
</evidence>
<evidence type="ECO:0000313" key="4">
    <source>
        <dbReference type="Proteomes" id="UP000274429"/>
    </source>
</evidence>
<sequence length="282" mass="30658">MSSTQITDQGEQSATKTTEAQPSTASYTAFECLGAPSGLTLTRQEINRLILEYLVVEGYKDAAEKFSKEIGISQPLSEIHSTGASLAERMEIREAVLSRRIEETIDKVNQLWPELFEKNPYIYFQLRQLQMLELIRGHRLEEALTFAQSHLAGPLSHRLSEYPQLLHEMENTMALLAFEEPGDSIYGSLLGARHAELIAGALNRAILWHIENSAGETDSTLLEATSGAAHGGGGGSGGLTGLPKAAGSASSATVPRLTKLMALLLHFRDITELNLPSELASL</sequence>
<dbReference type="InterPro" id="IPR006594">
    <property type="entry name" value="LisH"/>
</dbReference>
<dbReference type="STRING" id="6205.A0A0R3X296"/>
<dbReference type="EMBL" id="UYWX01020367">
    <property type="protein sequence ID" value="VDM31758.1"/>
    <property type="molecule type" value="Genomic_DNA"/>
</dbReference>
<feature type="region of interest" description="Disordered" evidence="1">
    <location>
        <begin position="1"/>
        <end position="22"/>
    </location>
</feature>
<organism evidence="5">
    <name type="scientific">Hydatigena taeniaeformis</name>
    <name type="common">Feline tapeworm</name>
    <name type="synonym">Taenia taeniaeformis</name>
    <dbReference type="NCBI Taxonomy" id="6205"/>
    <lineage>
        <taxon>Eukaryota</taxon>
        <taxon>Metazoa</taxon>
        <taxon>Spiralia</taxon>
        <taxon>Lophotrochozoa</taxon>
        <taxon>Platyhelminthes</taxon>
        <taxon>Cestoda</taxon>
        <taxon>Eucestoda</taxon>
        <taxon>Cyclophyllidea</taxon>
        <taxon>Taeniidae</taxon>
        <taxon>Hydatigera</taxon>
    </lineage>
</organism>
<reference evidence="3 4" key="2">
    <citation type="submission" date="2018-11" db="EMBL/GenBank/DDBJ databases">
        <authorList>
            <consortium name="Pathogen Informatics"/>
        </authorList>
    </citation>
    <scope>NUCLEOTIDE SEQUENCE [LARGE SCALE GENOMIC DNA]</scope>
</reference>
<dbReference type="InterPro" id="IPR006595">
    <property type="entry name" value="CTLH_C"/>
</dbReference>
<evidence type="ECO:0000256" key="1">
    <source>
        <dbReference type="SAM" id="MobiDB-lite"/>
    </source>
</evidence>
<evidence type="ECO:0000313" key="5">
    <source>
        <dbReference type="WBParaSite" id="TTAC_0000740001-mRNA-1"/>
    </source>
</evidence>
<dbReference type="SMART" id="SM00757">
    <property type="entry name" value="CRA"/>
    <property type="match status" value="1"/>
</dbReference>
<dbReference type="PROSITE" id="PS50897">
    <property type="entry name" value="CTLH"/>
    <property type="match status" value="1"/>
</dbReference>
<evidence type="ECO:0000259" key="2">
    <source>
        <dbReference type="PROSITE" id="PS50897"/>
    </source>
</evidence>
<dbReference type="SMART" id="SM00668">
    <property type="entry name" value="CTLH"/>
    <property type="match status" value="1"/>
</dbReference>
<dbReference type="Pfam" id="PF10607">
    <property type="entry name" value="CTLH"/>
    <property type="match status" value="1"/>
</dbReference>
<dbReference type="PROSITE" id="PS50896">
    <property type="entry name" value="LISH"/>
    <property type="match status" value="1"/>
</dbReference>
<dbReference type="InterPro" id="IPR050618">
    <property type="entry name" value="Ubq-SigPath_Reg"/>
</dbReference>
<dbReference type="InterPro" id="IPR013144">
    <property type="entry name" value="CRA_dom"/>
</dbReference>
<dbReference type="Pfam" id="PF08513">
    <property type="entry name" value="LisH"/>
    <property type="match status" value="1"/>
</dbReference>
<dbReference type="AlphaFoldDB" id="A0A0R3X296"/>
<name>A0A0R3X296_HYDTA</name>
<reference evidence="5" key="1">
    <citation type="submission" date="2017-02" db="UniProtKB">
        <authorList>
            <consortium name="WormBaseParasite"/>
        </authorList>
    </citation>
    <scope>IDENTIFICATION</scope>
</reference>
<dbReference type="InterPro" id="IPR024964">
    <property type="entry name" value="CTLH/CRA"/>
</dbReference>
<accession>A0A0R3X296</accession>
<feature type="domain" description="CTLH" evidence="2">
    <location>
        <begin position="85"/>
        <end position="142"/>
    </location>
</feature>
<protein>
    <submittedName>
        <fullName evidence="5">Glucose-induced degradation protein 8</fullName>
    </submittedName>
</protein>
<gene>
    <name evidence="3" type="ORF">TTAC_LOCUS7385</name>
</gene>
<keyword evidence="4" id="KW-1185">Reference proteome</keyword>
<dbReference type="PANTHER" id="PTHR12864">
    <property type="entry name" value="RAN BINDING PROTEIN 9-RELATED"/>
    <property type="match status" value="1"/>
</dbReference>
<dbReference type="OrthoDB" id="2415936at2759"/>